<keyword evidence="2" id="KW-1185">Reference proteome</keyword>
<dbReference type="Proteomes" id="UP001189429">
    <property type="component" value="Unassembled WGS sequence"/>
</dbReference>
<dbReference type="Gene3D" id="2.60.200.40">
    <property type="match status" value="1"/>
</dbReference>
<gene>
    <name evidence="1" type="ORF">PCOR1329_LOCUS65014</name>
</gene>
<reference evidence="1" key="1">
    <citation type="submission" date="2023-10" db="EMBL/GenBank/DDBJ databases">
        <authorList>
            <person name="Chen Y."/>
            <person name="Shah S."/>
            <person name="Dougan E. K."/>
            <person name="Thang M."/>
            <person name="Chan C."/>
        </authorList>
    </citation>
    <scope>NUCLEOTIDE SEQUENCE [LARGE SCALE GENOMIC DNA]</scope>
</reference>
<proteinExistence type="predicted"/>
<protein>
    <submittedName>
        <fullName evidence="1">Uncharacterized protein</fullName>
    </submittedName>
</protein>
<sequence length="119" mass="13006">MRGCCGGLRFQLEAIKQILCLRRYNAKLDYLLEDAERDAAFVRSAPEEFFGIFAPASLGAAVPRRSALLPPLLPGAALAEQPPDGWSRVEGNFNLCAGLMATWIDTTPPWPRTTAWATA</sequence>
<dbReference type="EMBL" id="CAUYUJ010018305">
    <property type="protein sequence ID" value="CAK0882536.1"/>
    <property type="molecule type" value="Genomic_DNA"/>
</dbReference>
<evidence type="ECO:0000313" key="2">
    <source>
        <dbReference type="Proteomes" id="UP001189429"/>
    </source>
</evidence>
<organism evidence="1 2">
    <name type="scientific">Prorocentrum cordatum</name>
    <dbReference type="NCBI Taxonomy" id="2364126"/>
    <lineage>
        <taxon>Eukaryota</taxon>
        <taxon>Sar</taxon>
        <taxon>Alveolata</taxon>
        <taxon>Dinophyceae</taxon>
        <taxon>Prorocentrales</taxon>
        <taxon>Prorocentraceae</taxon>
        <taxon>Prorocentrum</taxon>
    </lineage>
</organism>
<comment type="caution">
    <text evidence="1">The sequence shown here is derived from an EMBL/GenBank/DDBJ whole genome shotgun (WGS) entry which is preliminary data.</text>
</comment>
<evidence type="ECO:0000313" key="1">
    <source>
        <dbReference type="EMBL" id="CAK0882536.1"/>
    </source>
</evidence>
<accession>A0ABN9WBW5</accession>
<name>A0ABN9WBW5_9DINO</name>